<accession>A0A0N4XHJ2</accession>
<dbReference type="EMBL" id="UYSL01001956">
    <property type="protein sequence ID" value="VDL65584.1"/>
    <property type="molecule type" value="Genomic_DNA"/>
</dbReference>
<dbReference type="InterPro" id="IPR000242">
    <property type="entry name" value="PTP_cat"/>
</dbReference>
<dbReference type="WBParaSite" id="NBR_0000199401-mRNA-1">
    <property type="protein sequence ID" value="NBR_0000199401-mRNA-1"/>
    <property type="gene ID" value="NBR_0000199401"/>
</dbReference>
<dbReference type="InterPro" id="IPR029021">
    <property type="entry name" value="Prot-tyrosine_phosphatase-like"/>
</dbReference>
<dbReference type="Proteomes" id="UP000271162">
    <property type="component" value="Unassembled WGS sequence"/>
</dbReference>
<reference evidence="2 3" key="2">
    <citation type="submission" date="2018-11" db="EMBL/GenBank/DDBJ databases">
        <authorList>
            <consortium name="Pathogen Informatics"/>
        </authorList>
    </citation>
    <scope>NUCLEOTIDE SEQUENCE [LARGE SCALE GENOMIC DNA]</scope>
</reference>
<evidence type="ECO:0000313" key="4">
    <source>
        <dbReference type="WBParaSite" id="NBR_0000199401-mRNA-1"/>
    </source>
</evidence>
<sequence>MYSLKGRCLDIKMLIKKKEKCVYLEELSPLVYDSTACDDIPVELFYGYCEDLARNSNAKYEQQFQQIEQMTSCDCTEPDVLEKNLDKNRYLNIGAIESSRVRINSSSNEGSDYINANYIDLVECGDKRALSASGRREGSFMATFNELKSASLPLYNGICRLAKLSQQKD</sequence>
<dbReference type="PANTHER" id="PTHR19134">
    <property type="entry name" value="RECEPTOR-TYPE TYROSINE-PROTEIN PHOSPHATASE"/>
    <property type="match status" value="1"/>
</dbReference>
<organism evidence="4">
    <name type="scientific">Nippostrongylus brasiliensis</name>
    <name type="common">Rat hookworm</name>
    <dbReference type="NCBI Taxonomy" id="27835"/>
    <lineage>
        <taxon>Eukaryota</taxon>
        <taxon>Metazoa</taxon>
        <taxon>Ecdysozoa</taxon>
        <taxon>Nematoda</taxon>
        <taxon>Chromadorea</taxon>
        <taxon>Rhabditida</taxon>
        <taxon>Rhabditina</taxon>
        <taxon>Rhabditomorpha</taxon>
        <taxon>Strongyloidea</taxon>
        <taxon>Heligmosomidae</taxon>
        <taxon>Nippostrongylus</taxon>
    </lineage>
</organism>
<feature type="domain" description="Tyrosine-protein phosphatase" evidence="1">
    <location>
        <begin position="60"/>
        <end position="169"/>
    </location>
</feature>
<evidence type="ECO:0000313" key="2">
    <source>
        <dbReference type="EMBL" id="VDL65584.1"/>
    </source>
</evidence>
<dbReference type="Gene3D" id="3.90.190.10">
    <property type="entry name" value="Protein tyrosine phosphatase superfamily"/>
    <property type="match status" value="1"/>
</dbReference>
<dbReference type="GO" id="GO:0004725">
    <property type="term" value="F:protein tyrosine phosphatase activity"/>
    <property type="evidence" value="ECO:0007669"/>
    <property type="project" value="InterPro"/>
</dbReference>
<reference evidence="4" key="1">
    <citation type="submission" date="2017-02" db="UniProtKB">
        <authorList>
            <consortium name="WormBaseParasite"/>
        </authorList>
    </citation>
    <scope>IDENTIFICATION</scope>
</reference>
<dbReference type="PANTHER" id="PTHR19134:SF540">
    <property type="entry name" value="TYROSINE-PROTEIN PHOSPHATASE 99A"/>
    <property type="match status" value="1"/>
</dbReference>
<name>A0A0N4XHJ2_NIPBR</name>
<dbReference type="AlphaFoldDB" id="A0A0N4XHJ2"/>
<dbReference type="STRING" id="27835.A0A0N4XHJ2"/>
<dbReference type="Pfam" id="PF00102">
    <property type="entry name" value="Y_phosphatase"/>
    <property type="match status" value="1"/>
</dbReference>
<gene>
    <name evidence="2" type="ORF">NBR_LOCUS1995</name>
</gene>
<keyword evidence="3" id="KW-1185">Reference proteome</keyword>
<dbReference type="PROSITE" id="PS50055">
    <property type="entry name" value="TYR_PHOSPHATASE_PTP"/>
    <property type="match status" value="1"/>
</dbReference>
<dbReference type="InterPro" id="IPR050348">
    <property type="entry name" value="Protein-Tyr_Phosphatase"/>
</dbReference>
<dbReference type="SUPFAM" id="SSF52799">
    <property type="entry name" value="(Phosphotyrosine protein) phosphatases II"/>
    <property type="match status" value="1"/>
</dbReference>
<protein>
    <submittedName>
        <fullName evidence="4">Tyrosine-protein phosphatase 4 (inferred by orthology to a C. elegans protein)</fullName>
    </submittedName>
</protein>
<evidence type="ECO:0000259" key="1">
    <source>
        <dbReference type="PROSITE" id="PS50055"/>
    </source>
</evidence>
<evidence type="ECO:0000313" key="3">
    <source>
        <dbReference type="Proteomes" id="UP000271162"/>
    </source>
</evidence>
<proteinExistence type="predicted"/>